<protein>
    <submittedName>
        <fullName evidence="1">Uncharacterized protein</fullName>
    </submittedName>
</protein>
<dbReference type="Proteomes" id="UP000308267">
    <property type="component" value="Unassembled WGS sequence"/>
</dbReference>
<organism evidence="1 2">
    <name type="scientific">Opisthorchis felineus</name>
    <dbReference type="NCBI Taxonomy" id="147828"/>
    <lineage>
        <taxon>Eukaryota</taxon>
        <taxon>Metazoa</taxon>
        <taxon>Spiralia</taxon>
        <taxon>Lophotrochozoa</taxon>
        <taxon>Platyhelminthes</taxon>
        <taxon>Trematoda</taxon>
        <taxon>Digenea</taxon>
        <taxon>Opisthorchiida</taxon>
        <taxon>Opisthorchiata</taxon>
        <taxon>Opisthorchiidae</taxon>
        <taxon>Opisthorchis</taxon>
    </lineage>
</organism>
<feature type="non-terminal residue" evidence="1">
    <location>
        <position position="62"/>
    </location>
</feature>
<accession>A0A4S2KJ06</accession>
<name>A0A4S2KJ06_OPIFE</name>
<proteinExistence type="predicted"/>
<evidence type="ECO:0000313" key="2">
    <source>
        <dbReference type="Proteomes" id="UP000308267"/>
    </source>
</evidence>
<gene>
    <name evidence="1" type="ORF">CRM22_010912</name>
</gene>
<keyword evidence="2" id="KW-1185">Reference proteome</keyword>
<evidence type="ECO:0000313" key="1">
    <source>
        <dbReference type="EMBL" id="TGZ49545.1"/>
    </source>
</evidence>
<sequence>MLHIERRPSFNSRKFVSIINQGFGEALFFVRHVDHKLPKIKNISAAILQKAFRDPEYLTEIQ</sequence>
<dbReference type="EMBL" id="SJOL01011097">
    <property type="protein sequence ID" value="TGZ49545.1"/>
    <property type="molecule type" value="Genomic_DNA"/>
</dbReference>
<dbReference type="AlphaFoldDB" id="A0A4S2KJ06"/>
<reference evidence="1 2" key="1">
    <citation type="journal article" date="2019" name="BMC Genomics">
        <title>New insights from Opisthorchis felineus genome: update on genomics of the epidemiologically important liver flukes.</title>
        <authorList>
            <person name="Ershov N.I."/>
            <person name="Mordvinov V.A."/>
            <person name="Prokhortchouk E.B."/>
            <person name="Pakharukova M.Y."/>
            <person name="Gunbin K.V."/>
            <person name="Ustyantsev K."/>
            <person name="Genaev M.A."/>
            <person name="Blinov A.G."/>
            <person name="Mazur A."/>
            <person name="Boulygina E."/>
            <person name="Tsygankova S."/>
            <person name="Khrameeva E."/>
            <person name="Chekanov N."/>
            <person name="Fan G."/>
            <person name="Xiao A."/>
            <person name="Zhang H."/>
            <person name="Xu X."/>
            <person name="Yang H."/>
            <person name="Solovyev V."/>
            <person name="Lee S.M."/>
            <person name="Liu X."/>
            <person name="Afonnikov D.A."/>
            <person name="Skryabin K.G."/>
        </authorList>
    </citation>
    <scope>NUCLEOTIDE SEQUENCE [LARGE SCALE GENOMIC DNA]</scope>
    <source>
        <strain evidence="1">AK-0245</strain>
        <tissue evidence="1">Whole organism</tissue>
    </source>
</reference>
<comment type="caution">
    <text evidence="1">The sequence shown here is derived from an EMBL/GenBank/DDBJ whole genome shotgun (WGS) entry which is preliminary data.</text>
</comment>